<dbReference type="InterPro" id="IPR036097">
    <property type="entry name" value="HisK_dim/P_sf"/>
</dbReference>
<evidence type="ECO:0000256" key="5">
    <source>
        <dbReference type="ARBA" id="ARBA00022692"/>
    </source>
</evidence>
<dbReference type="InterPro" id="IPR003661">
    <property type="entry name" value="HisK_dim/P_dom"/>
</dbReference>
<organism evidence="10 11">
    <name type="scientific">Pseudoalteromonas piratica</name>
    <dbReference type="NCBI Taxonomy" id="1348114"/>
    <lineage>
        <taxon>Bacteria</taxon>
        <taxon>Pseudomonadati</taxon>
        <taxon>Pseudomonadota</taxon>
        <taxon>Gammaproteobacteria</taxon>
        <taxon>Alteromonadales</taxon>
        <taxon>Pseudoalteromonadaceae</taxon>
        <taxon>Pseudoalteromonas</taxon>
    </lineage>
</organism>
<protein>
    <recommendedName>
        <fullName evidence="2">histidine kinase</fullName>
        <ecNumber evidence="2">2.7.13.3</ecNumber>
    </recommendedName>
</protein>
<gene>
    <name evidence="10" type="ORF">OM33_06080</name>
</gene>
<evidence type="ECO:0000256" key="3">
    <source>
        <dbReference type="ARBA" id="ARBA00022553"/>
    </source>
</evidence>
<feature type="transmembrane region" description="Helical" evidence="8">
    <location>
        <begin position="139"/>
        <end position="161"/>
    </location>
</feature>
<dbReference type="Gene3D" id="1.10.287.130">
    <property type="match status" value="1"/>
</dbReference>
<evidence type="ECO:0000256" key="6">
    <source>
        <dbReference type="ARBA" id="ARBA00022777"/>
    </source>
</evidence>
<dbReference type="KEGG" id="pseo:OM33_06080"/>
<keyword evidence="5 8" id="KW-0812">Transmembrane</keyword>
<dbReference type="InterPro" id="IPR050428">
    <property type="entry name" value="TCS_sensor_his_kinase"/>
</dbReference>
<name>A0A0A7EDK6_9GAMM</name>
<dbReference type="SUPFAM" id="SSF47384">
    <property type="entry name" value="Homodimeric domain of signal transducing histidine kinase"/>
    <property type="match status" value="1"/>
</dbReference>
<proteinExistence type="predicted"/>
<evidence type="ECO:0000256" key="4">
    <source>
        <dbReference type="ARBA" id="ARBA00022679"/>
    </source>
</evidence>
<dbReference type="GO" id="GO:0005886">
    <property type="term" value="C:plasma membrane"/>
    <property type="evidence" value="ECO:0007669"/>
    <property type="project" value="TreeGrafter"/>
</dbReference>
<keyword evidence="4" id="KW-0808">Transferase</keyword>
<dbReference type="Gene3D" id="3.30.565.10">
    <property type="entry name" value="Histidine kinase-like ATPase, C-terminal domain"/>
    <property type="match status" value="1"/>
</dbReference>
<keyword evidence="7 8" id="KW-1133">Transmembrane helix</keyword>
<dbReference type="eggNOG" id="COG2205">
    <property type="taxonomic scope" value="Bacteria"/>
</dbReference>
<dbReference type="RefSeq" id="WP_038640021.1">
    <property type="nucleotide sequence ID" value="NZ_CP009888.1"/>
</dbReference>
<reference evidence="10 11" key="1">
    <citation type="submission" date="2014-11" db="EMBL/GenBank/DDBJ databases">
        <title>Complete Genome Sequence of Pseudoalteromonas sp. Strain OCN003 Isolated from Kaneohe Bay, Oahu, Hawaii.</title>
        <authorList>
            <person name="Beurmann S."/>
            <person name="Videau P."/>
            <person name="Ushijima B."/>
            <person name="Smith A.M."/>
            <person name="Aeby G.S."/>
            <person name="Callahan S.M."/>
            <person name="Belcaid M."/>
        </authorList>
    </citation>
    <scope>NUCLEOTIDE SEQUENCE [LARGE SCALE GENOMIC DNA]</scope>
    <source>
        <strain evidence="10 11">OCN003</strain>
    </source>
</reference>
<accession>A0A0A7EDK6</accession>
<evidence type="ECO:0000256" key="7">
    <source>
        <dbReference type="ARBA" id="ARBA00022989"/>
    </source>
</evidence>
<dbReference type="InterPro" id="IPR003594">
    <property type="entry name" value="HATPase_dom"/>
</dbReference>
<dbReference type="OrthoDB" id="9121563at2"/>
<feature type="transmembrane region" description="Helical" evidence="8">
    <location>
        <begin position="15"/>
        <end position="37"/>
    </location>
</feature>
<dbReference type="PANTHER" id="PTHR45436">
    <property type="entry name" value="SENSOR HISTIDINE KINASE YKOH"/>
    <property type="match status" value="1"/>
</dbReference>
<evidence type="ECO:0000259" key="9">
    <source>
        <dbReference type="PROSITE" id="PS50109"/>
    </source>
</evidence>
<keyword evidence="6" id="KW-0418">Kinase</keyword>
<dbReference type="SUPFAM" id="SSF55874">
    <property type="entry name" value="ATPase domain of HSP90 chaperone/DNA topoisomerase II/histidine kinase"/>
    <property type="match status" value="1"/>
</dbReference>
<dbReference type="CDD" id="cd00082">
    <property type="entry name" value="HisKA"/>
    <property type="match status" value="1"/>
</dbReference>
<dbReference type="HOGENOM" id="CLU_000445_89_37_6"/>
<dbReference type="SMART" id="SM00387">
    <property type="entry name" value="HATPase_c"/>
    <property type="match status" value="1"/>
</dbReference>
<evidence type="ECO:0000256" key="2">
    <source>
        <dbReference type="ARBA" id="ARBA00012438"/>
    </source>
</evidence>
<dbReference type="EMBL" id="CP009888">
    <property type="protein sequence ID" value="AIY64760.1"/>
    <property type="molecule type" value="Genomic_DNA"/>
</dbReference>
<keyword evidence="8" id="KW-0472">Membrane</keyword>
<dbReference type="InterPro" id="IPR005467">
    <property type="entry name" value="His_kinase_dom"/>
</dbReference>
<dbReference type="InterPro" id="IPR036890">
    <property type="entry name" value="HATPase_C_sf"/>
</dbReference>
<dbReference type="AlphaFoldDB" id="A0A0A7EDK6"/>
<dbReference type="GO" id="GO:0000155">
    <property type="term" value="F:phosphorelay sensor kinase activity"/>
    <property type="evidence" value="ECO:0007669"/>
    <property type="project" value="InterPro"/>
</dbReference>
<dbReference type="Pfam" id="PF00512">
    <property type="entry name" value="HisKA"/>
    <property type="match status" value="1"/>
</dbReference>
<evidence type="ECO:0000313" key="11">
    <source>
        <dbReference type="Proteomes" id="UP000030341"/>
    </source>
</evidence>
<evidence type="ECO:0000256" key="1">
    <source>
        <dbReference type="ARBA" id="ARBA00000085"/>
    </source>
</evidence>
<dbReference type="STRING" id="1348114.OM33_06080"/>
<dbReference type="Pfam" id="PF02518">
    <property type="entry name" value="HATPase_c"/>
    <property type="match status" value="1"/>
</dbReference>
<comment type="catalytic activity">
    <reaction evidence="1">
        <text>ATP + protein L-histidine = ADP + protein N-phospho-L-histidine.</text>
        <dbReference type="EC" id="2.7.13.3"/>
    </reaction>
</comment>
<keyword evidence="11" id="KW-1185">Reference proteome</keyword>
<dbReference type="SMART" id="SM00388">
    <property type="entry name" value="HisKA"/>
    <property type="match status" value="1"/>
</dbReference>
<evidence type="ECO:0000256" key="8">
    <source>
        <dbReference type="SAM" id="Phobius"/>
    </source>
</evidence>
<sequence>MSNSPLPIAKKISRIYQIVALIILVLYGFIFKLTILATENQNSMHLLSITAPYHFQRYEHGEQGIIKIDPLLTIYDEYAKLPHQVKRRLAPERMGLESFHFEDDSELAVFSQIINSPHGEKTVWAVLNIDATEWSDTSFILIEIALLLIGVVVFLIAGVAIQKIAKRLAQPFSDCANLLRKSSNEDFSPVSIDGEVSQELANMITAINTYRSRIKHAIKREKSFTRYISHEIRTPMTVIKGSVSLLQRSETANQKQLSRITNAVADMEQLTNVLLLLARKQDSIEKPIQLTHALLSKITSQHTHLLEANNCQVNTRITEPVELFVEPLLFESLLNNLLINAINCSESSDIVIELTPRHLNIIDCGIGLNEKPRGYEGFGIGLTLVQDICQRYNWRFELIENKDTAGCTATVYFD</sequence>
<evidence type="ECO:0000313" key="10">
    <source>
        <dbReference type="EMBL" id="AIY64760.1"/>
    </source>
</evidence>
<dbReference type="EC" id="2.7.13.3" evidence="2"/>
<dbReference type="PROSITE" id="PS50109">
    <property type="entry name" value="HIS_KIN"/>
    <property type="match status" value="1"/>
</dbReference>
<keyword evidence="3" id="KW-0597">Phosphoprotein</keyword>
<dbReference type="PANTHER" id="PTHR45436:SF16">
    <property type="entry name" value="HISTIDINE KINASE"/>
    <property type="match status" value="1"/>
</dbReference>
<dbReference type="Proteomes" id="UP000030341">
    <property type="component" value="Chromosome 1"/>
</dbReference>
<feature type="domain" description="Histidine kinase" evidence="9">
    <location>
        <begin position="227"/>
        <end position="414"/>
    </location>
</feature>